<keyword evidence="6 9" id="KW-0808">Transferase</keyword>
<reference evidence="9 10" key="1">
    <citation type="submission" date="2018-03" db="EMBL/GenBank/DDBJ databases">
        <title>Actinopolyspora mortivallis from Sahara, screening for active biomolecules.</title>
        <authorList>
            <person name="Selama O."/>
            <person name="Wellington E.M.H."/>
            <person name="Hacene H."/>
        </authorList>
    </citation>
    <scope>NUCLEOTIDE SEQUENCE [LARGE SCALE GENOMIC DNA]</scope>
    <source>
        <strain evidence="9 10">M5A</strain>
    </source>
</reference>
<evidence type="ECO:0000256" key="1">
    <source>
        <dbReference type="ARBA" id="ARBA00001933"/>
    </source>
</evidence>
<evidence type="ECO:0000256" key="7">
    <source>
        <dbReference type="ARBA" id="ARBA00022898"/>
    </source>
</evidence>
<dbReference type="Gene3D" id="3.90.1150.10">
    <property type="entry name" value="Aspartate Aminotransferase, domain 1"/>
    <property type="match status" value="1"/>
</dbReference>
<keyword evidence="10" id="KW-1185">Reference proteome</keyword>
<dbReference type="PANTHER" id="PTHR45688:SF3">
    <property type="entry name" value="ALANINE--GLYOXYLATE AMINOTRANSFERASE 2, MITOCHONDRIAL"/>
    <property type="match status" value="1"/>
</dbReference>
<dbReference type="SUPFAM" id="SSF53383">
    <property type="entry name" value="PLP-dependent transferases"/>
    <property type="match status" value="1"/>
</dbReference>
<dbReference type="InterPro" id="IPR005814">
    <property type="entry name" value="Aminotrans_3"/>
</dbReference>
<comment type="similarity">
    <text evidence="2 8">Belongs to the class-III pyridoxal-phosphate-dependent aminotransferase family.</text>
</comment>
<dbReference type="EMBL" id="PVSR01000007">
    <property type="protein sequence ID" value="PRW63998.1"/>
    <property type="molecule type" value="Genomic_DNA"/>
</dbReference>
<organism evidence="9 10">
    <name type="scientific">Actinopolyspora mortivallis</name>
    <dbReference type="NCBI Taxonomy" id="33906"/>
    <lineage>
        <taxon>Bacteria</taxon>
        <taxon>Bacillati</taxon>
        <taxon>Actinomycetota</taxon>
        <taxon>Actinomycetes</taxon>
        <taxon>Actinopolysporales</taxon>
        <taxon>Actinopolysporaceae</taxon>
        <taxon>Actinopolyspora</taxon>
    </lineage>
</organism>
<dbReference type="GO" id="GO:0008453">
    <property type="term" value="F:alanine-glyoxylate transaminase activity"/>
    <property type="evidence" value="ECO:0007669"/>
    <property type="project" value="UniProtKB-EC"/>
</dbReference>
<evidence type="ECO:0000256" key="8">
    <source>
        <dbReference type="RuleBase" id="RU003560"/>
    </source>
</evidence>
<dbReference type="EC" id="2.6.1.44" evidence="4"/>
<dbReference type="InterPro" id="IPR015421">
    <property type="entry name" value="PyrdxlP-dep_Trfase_major"/>
</dbReference>
<dbReference type="PANTHER" id="PTHR45688">
    <property type="match status" value="1"/>
</dbReference>
<evidence type="ECO:0000256" key="5">
    <source>
        <dbReference type="ARBA" id="ARBA00022576"/>
    </source>
</evidence>
<evidence type="ECO:0000256" key="6">
    <source>
        <dbReference type="ARBA" id="ARBA00022679"/>
    </source>
</evidence>
<dbReference type="InterPro" id="IPR015422">
    <property type="entry name" value="PyrdxlP-dep_Trfase_small"/>
</dbReference>
<dbReference type="CDD" id="cd00610">
    <property type="entry name" value="OAT_like"/>
    <property type="match status" value="1"/>
</dbReference>
<dbReference type="Gene3D" id="3.40.640.10">
    <property type="entry name" value="Type I PLP-dependent aspartate aminotransferase-like (Major domain)"/>
    <property type="match status" value="1"/>
</dbReference>
<comment type="caution">
    <text evidence="9">The sequence shown here is derived from an EMBL/GenBank/DDBJ whole genome shotgun (WGS) entry which is preliminary data.</text>
</comment>
<sequence>MSLVHAPSTLCVRNQRACVSASCQYRVSSRPSRFRTRSVPRQAFVWRGGMNDQASVELLLRRQHVMPPWIPLYHPAAPLEIVSGNGRYLYDRAGREYLDFYSGVAANSLGYDVPEVRDRVLERIRTGVVHTSTFYLDRSRIELAERIARLSGIPDPVVFFTCSGSEAVETALLLATEYRRSRQVIALRHSYHGRSFGALSTTGDNRWLGLGAAPLNVTHVRAGQPEEGVGSELDHASYLRLCSEELEELVDEVLPQPVAAMLAEPVQGIAGAVPLEPRQLATYAEILGERDIPLIVDEIQTGWGRTGRFWGYEWDEVCPDMLVFAKGVANGFALGGVVGRREIMSCLPMPSVSTFGGNPLAVSAGDATLEVIERRNLTDRAYRAGELLWKRLQRGTGFSCVDRLRGRGLLLGLTCVLPGTTVPSAEFAATVQDECRDHGLLVGLGGSRGNCLRIMPPLTVSDDELRQGADVLVDALDRVRASWG</sequence>
<dbReference type="InParanoid" id="A0A2T0GY15"/>
<name>A0A2T0GY15_ACTMO</name>
<dbReference type="Pfam" id="PF00202">
    <property type="entry name" value="Aminotran_3"/>
    <property type="match status" value="1"/>
</dbReference>
<dbReference type="AlphaFoldDB" id="A0A2T0GY15"/>
<dbReference type="InterPro" id="IPR015424">
    <property type="entry name" value="PyrdxlP-dep_Trfase"/>
</dbReference>
<dbReference type="PIRSF" id="PIRSF000521">
    <property type="entry name" value="Transaminase_4ab_Lys_Orn"/>
    <property type="match status" value="1"/>
</dbReference>
<dbReference type="Proteomes" id="UP000239352">
    <property type="component" value="Unassembled WGS sequence"/>
</dbReference>
<evidence type="ECO:0000256" key="4">
    <source>
        <dbReference type="ARBA" id="ARBA00013049"/>
    </source>
</evidence>
<comment type="cofactor">
    <cofactor evidence="1">
        <name>pyridoxal 5'-phosphate</name>
        <dbReference type="ChEBI" id="CHEBI:597326"/>
    </cofactor>
</comment>
<keyword evidence="5 9" id="KW-0032">Aminotransferase</keyword>
<comment type="subunit">
    <text evidence="3">Homotetramer.</text>
</comment>
<evidence type="ECO:0000256" key="2">
    <source>
        <dbReference type="ARBA" id="ARBA00008954"/>
    </source>
</evidence>
<accession>A0A2T0GY15</accession>
<evidence type="ECO:0000256" key="3">
    <source>
        <dbReference type="ARBA" id="ARBA00011881"/>
    </source>
</evidence>
<evidence type="ECO:0000313" key="9">
    <source>
        <dbReference type="EMBL" id="PRW63998.1"/>
    </source>
</evidence>
<gene>
    <name evidence="9" type="ORF">CEP50_07335</name>
</gene>
<proteinExistence type="inferred from homology"/>
<keyword evidence="7 8" id="KW-0663">Pyridoxal phosphate</keyword>
<evidence type="ECO:0000313" key="10">
    <source>
        <dbReference type="Proteomes" id="UP000239352"/>
    </source>
</evidence>
<protein>
    <recommendedName>
        <fullName evidence="4">alanine--glyoxylate transaminase</fullName>
        <ecNumber evidence="4">2.6.1.44</ecNumber>
    </recommendedName>
</protein>
<dbReference type="GO" id="GO:0030170">
    <property type="term" value="F:pyridoxal phosphate binding"/>
    <property type="evidence" value="ECO:0007669"/>
    <property type="project" value="InterPro"/>
</dbReference>